<evidence type="ECO:0000259" key="1">
    <source>
        <dbReference type="Pfam" id="PF13577"/>
    </source>
</evidence>
<dbReference type="Proteomes" id="UP001321047">
    <property type="component" value="Unassembled WGS sequence"/>
</dbReference>
<accession>A0AAP2Z9I8</accession>
<dbReference type="EMBL" id="JAOPJZ010000013">
    <property type="protein sequence ID" value="MCU4753082.1"/>
    <property type="molecule type" value="Genomic_DNA"/>
</dbReference>
<dbReference type="InterPro" id="IPR032710">
    <property type="entry name" value="NTF2-like_dom_sf"/>
</dbReference>
<dbReference type="InterPro" id="IPR037401">
    <property type="entry name" value="SnoaL-like"/>
</dbReference>
<gene>
    <name evidence="2" type="ORF">OB919_14040</name>
</gene>
<evidence type="ECO:0000313" key="2">
    <source>
        <dbReference type="EMBL" id="MCU4753082.1"/>
    </source>
</evidence>
<dbReference type="AlphaFoldDB" id="A0AAP2Z9I8"/>
<keyword evidence="3" id="KW-1185">Reference proteome</keyword>
<name>A0AAP2Z9I8_9EURY</name>
<dbReference type="Pfam" id="PF13577">
    <property type="entry name" value="SnoaL_4"/>
    <property type="match status" value="1"/>
</dbReference>
<sequence length="138" mass="15564">MPIDPGDQLEIRTLRAAYGHHIDQGEWDAWVDLFTEDAVVDYGPYDRLEGHDDLAAFATEVIDDLFTYSMHLALMPMLEVDGDRATGRWYLLVLYSTADGDPGWLAGTYEDTYRRVDGEWKFAAVENVVHADTGAYGN</sequence>
<organism evidence="2 3">
    <name type="scientific">Natronosalvus hydrolyticus</name>
    <dbReference type="NCBI Taxonomy" id="2979988"/>
    <lineage>
        <taxon>Archaea</taxon>
        <taxon>Methanobacteriati</taxon>
        <taxon>Methanobacteriota</taxon>
        <taxon>Stenosarchaea group</taxon>
        <taxon>Halobacteria</taxon>
        <taxon>Halobacteriales</taxon>
        <taxon>Natrialbaceae</taxon>
        <taxon>Natronosalvus</taxon>
    </lineage>
</organism>
<dbReference type="RefSeq" id="WP_342809407.1">
    <property type="nucleotide sequence ID" value="NZ_JAOPJZ010000013.1"/>
</dbReference>
<dbReference type="Gene3D" id="3.10.450.50">
    <property type="match status" value="1"/>
</dbReference>
<feature type="domain" description="SnoaL-like" evidence="1">
    <location>
        <begin position="7"/>
        <end position="124"/>
    </location>
</feature>
<dbReference type="SUPFAM" id="SSF54427">
    <property type="entry name" value="NTF2-like"/>
    <property type="match status" value="1"/>
</dbReference>
<evidence type="ECO:0000313" key="3">
    <source>
        <dbReference type="Proteomes" id="UP001321047"/>
    </source>
</evidence>
<protein>
    <submittedName>
        <fullName evidence="2">Nuclear transport factor 2 family protein</fullName>
    </submittedName>
</protein>
<proteinExistence type="predicted"/>
<comment type="caution">
    <text evidence="2">The sequence shown here is derived from an EMBL/GenBank/DDBJ whole genome shotgun (WGS) entry which is preliminary data.</text>
</comment>
<reference evidence="2 3" key="1">
    <citation type="submission" date="2022-09" db="EMBL/GenBank/DDBJ databases">
        <title>Enrichment on poylsaccharides allowed isolation of novel metabolic and taxonomic groups of Haloarchaea.</title>
        <authorList>
            <person name="Sorokin D.Y."/>
            <person name="Elcheninov A.G."/>
            <person name="Khizhniak T.V."/>
            <person name="Kolganova T.V."/>
            <person name="Kublanov I.V."/>
        </authorList>
    </citation>
    <scope>NUCLEOTIDE SEQUENCE [LARGE SCALE GENOMIC DNA]</scope>
    <source>
        <strain evidence="2 3">AArc-curdl1</strain>
    </source>
</reference>